<dbReference type="GeneID" id="113403107"/>
<feature type="compositionally biased region" description="Basic and acidic residues" evidence="1">
    <location>
        <begin position="1571"/>
        <end position="1594"/>
    </location>
</feature>
<feature type="region of interest" description="Disordered" evidence="1">
    <location>
        <begin position="1503"/>
        <end position="1534"/>
    </location>
</feature>
<evidence type="ECO:0000313" key="2">
    <source>
        <dbReference type="Proteomes" id="UP001652626"/>
    </source>
</evidence>
<gene>
    <name evidence="3" type="primary">LOC113403107</name>
</gene>
<evidence type="ECO:0000313" key="3">
    <source>
        <dbReference type="RefSeq" id="XP_064075036.1"/>
    </source>
</evidence>
<accession>A0ABM4AUR0</accession>
<reference evidence="3" key="1">
    <citation type="submission" date="2025-08" db="UniProtKB">
        <authorList>
            <consortium name="RefSeq"/>
        </authorList>
    </citation>
    <scope>IDENTIFICATION</scope>
    <source>
        <tissue evidence="3">Whole body</tissue>
    </source>
</reference>
<feature type="compositionally biased region" description="Basic and acidic residues" evidence="1">
    <location>
        <begin position="1517"/>
        <end position="1531"/>
    </location>
</feature>
<dbReference type="Proteomes" id="UP001652626">
    <property type="component" value="Chromosome 25"/>
</dbReference>
<feature type="region of interest" description="Disordered" evidence="1">
    <location>
        <begin position="323"/>
        <end position="358"/>
    </location>
</feature>
<feature type="region of interest" description="Disordered" evidence="1">
    <location>
        <begin position="29"/>
        <end position="62"/>
    </location>
</feature>
<proteinExistence type="predicted"/>
<dbReference type="RefSeq" id="XP_064075036.1">
    <property type="nucleotide sequence ID" value="XM_064218966.1"/>
</dbReference>
<feature type="compositionally biased region" description="Polar residues" evidence="1">
    <location>
        <begin position="29"/>
        <end position="39"/>
    </location>
</feature>
<protein>
    <submittedName>
        <fullName evidence="3">Uncharacterized protein LOC113403107</fullName>
    </submittedName>
</protein>
<sequence>MECKVYEVPIEQTPSSSEYDFQQRKLTTESVNQNKSPVTAESLHPEQIDDVTSMDVTGDDQQPRVNELDKFKRRMIRAIARLMVEEKKPEAEIWNVLRKETSCDCKLLWTRMRALTIKKLKRLYDANDRNENVTKIARLSVTDWLLFDLTLVHEDVDVIGQENEKIKKEPQILEDLFKLVMKYKIEYLFGDPLTRAWNDLTTEYNSRGRKCSQMLLQRRWYQLKQHVRSKFYKFWFEYRGAIKNLEQAEKYKPTNLDVEIVKAYMSIVTDPFPTWQQLIENKRVSLLKDFERLRMTKKKIAQFADDEPDVLLIEPHVETIDLGLDSDEDTRDSNGSVKDDVNLNNEQTADSNDENESLTAVKTESIYDICDEDEVSKLESMHIPLESKANLVINQCDEEIKATNLEKTNVSTNQIQVSHHCVEDEVDLIVNDDDIVNTQQAQENDFEIVMPKITSITSTANILEINLENDNTTNGINNTLDNITDRVPETNSDAVTVTEEKSKNKEEVTIDGKKIKEPSLYNEDVSHDMHLIDGIELEDDGIEYIDEDEHTIEPKEEIKLEADDHISTKDDDDDTPKIDLKLLLNPVVYTKKLEDMDVFRFIDFMTVKDRRVLENAAIESKPVDKKSVKIDTISKECCDAPETNVNSDEASECSTENEYETIKSTSWLFRKPRTATYNPIQLCKNPDFNTRLKRLTAGFFTSQRNRQLLNSCKPLTIDVHKAFEVKLVNNSLFLEKSFVLESQVSETTSTIEKTVLPSELPGQSLNYNVQNATSIPSTSILNRVPNDEVICEACPVKGNKVINLPDLDQIRRKNEGLLIAEVTPLQAVNVNSKPPVSIVQKNMCQENVLNINKVENSDIAKDLNNIHESTTAVSTAELKNKNFSSSDTPVEETEILCNDYRSDFNHVKQSNNQAIKFSNKPRRAAVKYKVGNVAVTWNSRRNSTFHANKQDDRLLAPDTVQRIISVCNGIHQHFTKKQNIANRKKYYRSGPGSSLIKKTVCDEFNLSSQKPQPETNGSQLKDIHSHNTEIKEDQEKQQPATIQKETIHQSEIETETIENCITRKNNYDGQTVKNYGVKNKRIGKKRKNSLCCWAREKILFWNNQIQRVRRHLCPRQKCTCCCNIIYITQLRQRRQKRYTKVSSICNLVSDDDSDHNTENLNDPQKMLKETKETSEKITKRIAKQFNKTSNKVSVGTNTDFDKDFEASYAANVNISSVMNSVHKTQPVITDVLCLDKKGSSSNSTQTFTYTKNESVSSLKFALMSDIIGKEKSHLNNDVESVALNNVLEKVIIKKDKPTKYGPKCKTIVRAATNYIQTASSLSNTNKDSLLCENANNVHAASNYILRAPILSKPDEEGLPTEHPNKVIVLQKNVKTNLSQKPICLGKNKILLCSLQPLSKTSMIDVTHLVENIKPQMINYGINTYIPTLIPNGVHLVLLPNQELVLSIDPGVELNPTQINHLPIILNLVQQQLYALGAINKLPEANILTSDDVIQLSDEETENINADKTHNDNSSLENIKEVRHTPDSKLSDVENDISLNKPDKYIHDDSSSNIASSDTLPVALINEFENENENKPKVDGASESESGKDLSEVDKQQNTFTDDSTFTVDAVLDDDKKEDLNETTKTSKKTIISDLMEMSGISLEDTVVTNTENPINPIPPPQPISIIQEPIKEPNNLYGNKEVEANTNNIFNNPFVQAALTKCPELYIVCSFEDLKYAYKNNGQFYKMDIENGIIVPISVSIKKQMVSKNLKLDKTLKSVIDLTEEENTDNNTFSAELKSEESNIDTFIEKGFSSSGVKPIKLFKSVHPSILRHNFKTLSMRQNSADFNSKKVIKVIKHKRKQVLKTREPKTKNLKKLVHEVEENNIDSESDDEPLALKAKRIRRKSVEISKNIDEVNSHNENSQLEVQPLYEQGVNCDEATSHRGPMSVENQGEVIGSSHLPIIFQSNDDESSEEDCILGV</sequence>
<feature type="region of interest" description="Disordered" evidence="1">
    <location>
        <begin position="1569"/>
        <end position="1595"/>
    </location>
</feature>
<organism evidence="2 3">
    <name type="scientific">Vanessa tameamea</name>
    <name type="common">Kamehameha butterfly</name>
    <dbReference type="NCBI Taxonomy" id="334116"/>
    <lineage>
        <taxon>Eukaryota</taxon>
        <taxon>Metazoa</taxon>
        <taxon>Ecdysozoa</taxon>
        <taxon>Arthropoda</taxon>
        <taxon>Hexapoda</taxon>
        <taxon>Insecta</taxon>
        <taxon>Pterygota</taxon>
        <taxon>Neoptera</taxon>
        <taxon>Endopterygota</taxon>
        <taxon>Lepidoptera</taxon>
        <taxon>Glossata</taxon>
        <taxon>Ditrysia</taxon>
        <taxon>Papilionoidea</taxon>
        <taxon>Nymphalidae</taxon>
        <taxon>Nymphalinae</taxon>
        <taxon>Vanessa</taxon>
    </lineage>
</organism>
<evidence type="ECO:0000256" key="1">
    <source>
        <dbReference type="SAM" id="MobiDB-lite"/>
    </source>
</evidence>
<keyword evidence="2" id="KW-1185">Reference proteome</keyword>
<name>A0ABM4AUR0_VANTA</name>